<gene>
    <name evidence="1" type="ORF">Patl1_03136</name>
</gene>
<dbReference type="EMBL" id="CM047897">
    <property type="protein sequence ID" value="KAJ0112129.1"/>
    <property type="molecule type" value="Genomic_DNA"/>
</dbReference>
<protein>
    <submittedName>
        <fullName evidence="1">Uncharacterized protein</fullName>
    </submittedName>
</protein>
<reference evidence="2" key="1">
    <citation type="journal article" date="2023" name="G3 (Bethesda)">
        <title>Genome assembly and association tests identify interacting loci associated with vigor, precocity, and sex in interspecific pistachio rootstocks.</title>
        <authorList>
            <person name="Palmer W."/>
            <person name="Jacygrad E."/>
            <person name="Sagayaradj S."/>
            <person name="Cavanaugh K."/>
            <person name="Han R."/>
            <person name="Bertier L."/>
            <person name="Beede B."/>
            <person name="Kafkas S."/>
            <person name="Golino D."/>
            <person name="Preece J."/>
            <person name="Michelmore R."/>
        </authorList>
    </citation>
    <scope>NUCLEOTIDE SEQUENCE [LARGE SCALE GENOMIC DNA]</scope>
</reference>
<organism evidence="1 2">
    <name type="scientific">Pistacia atlantica</name>
    <dbReference type="NCBI Taxonomy" id="434234"/>
    <lineage>
        <taxon>Eukaryota</taxon>
        <taxon>Viridiplantae</taxon>
        <taxon>Streptophyta</taxon>
        <taxon>Embryophyta</taxon>
        <taxon>Tracheophyta</taxon>
        <taxon>Spermatophyta</taxon>
        <taxon>Magnoliopsida</taxon>
        <taxon>eudicotyledons</taxon>
        <taxon>Gunneridae</taxon>
        <taxon>Pentapetalae</taxon>
        <taxon>rosids</taxon>
        <taxon>malvids</taxon>
        <taxon>Sapindales</taxon>
        <taxon>Anacardiaceae</taxon>
        <taxon>Pistacia</taxon>
    </lineage>
</organism>
<evidence type="ECO:0000313" key="1">
    <source>
        <dbReference type="EMBL" id="KAJ0112129.1"/>
    </source>
</evidence>
<proteinExistence type="predicted"/>
<accession>A0ACC1C902</accession>
<evidence type="ECO:0000313" key="2">
    <source>
        <dbReference type="Proteomes" id="UP001164250"/>
    </source>
</evidence>
<keyword evidence="2" id="KW-1185">Reference proteome</keyword>
<dbReference type="Proteomes" id="UP001164250">
    <property type="component" value="Chromosome 1"/>
</dbReference>
<sequence>MEANFLAELGVKTKVPLISLSSTTSTSSSNRYPYFVQITQDEISQVAAITDIVETFKWKNIIIIQEDSDDWRYFIPHLVDSLHEKNIDITRKSILTTTDDDGKLVEELHKLKALQQTVFIVHMSPLLTSQIFMNAKELGMMSEGYAWIMTANSMNLNFPLMGSPVIDSMQGVISLRPYIPASKELQDLISRWRKKFLLETNMEVMELRASYIWAYDVAWSLARAAEKARTKISTSEHGLALLRELLQPKFKGLSGELRFNNRKLVSNEFEMYSRTAIESLEYEVDYVFIPFLNASGQNNGTYFDLIYEVYLQKYDAAIGDIMITANRSLYVDFTLPYTDVGVGMISLKDSKSMWIFLKPLNSDLWLSSACFFILTGVVIWLIERPINNEFQGPISQQIGMIFWFSFSTLFFAHRKPQVVHKLEVGVRTDFAGLLEKNCLTSRENYIGDNAGSFSGGPITKMNFRNTHLKPYSSPEGYADALSKGNKKGGISIIIDEIPYIKIFLARYSAHFSRIGSMPISSFNDVGMSSTNGFGFAFRKGSPLVHDMSRAIAKLREMGTLNMMENAWFRSHESMHTFGDTSNNVNSLTFDSFRGLFLITGVSFSFSSFYTLWLCAL</sequence>
<name>A0ACC1C902_9ROSI</name>
<comment type="caution">
    <text evidence="1">The sequence shown here is derived from an EMBL/GenBank/DDBJ whole genome shotgun (WGS) entry which is preliminary data.</text>
</comment>